<organism evidence="1 2">
    <name type="scientific">Escherichia coli</name>
    <dbReference type="NCBI Taxonomy" id="562"/>
    <lineage>
        <taxon>Bacteria</taxon>
        <taxon>Pseudomonadati</taxon>
        <taxon>Pseudomonadota</taxon>
        <taxon>Gammaproteobacteria</taxon>
        <taxon>Enterobacterales</taxon>
        <taxon>Enterobacteriaceae</taxon>
        <taxon>Escherichia</taxon>
    </lineage>
</organism>
<gene>
    <name evidence="1" type="ORF">HLZ39_20005</name>
</gene>
<evidence type="ECO:0000313" key="2">
    <source>
        <dbReference type="Proteomes" id="UP000842519"/>
    </source>
</evidence>
<dbReference type="RefSeq" id="WP_073544099.1">
    <property type="nucleotide sequence ID" value="NZ_BNJA01000001.1"/>
</dbReference>
<protein>
    <submittedName>
        <fullName evidence="1">Inovirus Gp2 family protein</fullName>
    </submittedName>
</protein>
<accession>A0AAN5G6R7</accession>
<evidence type="ECO:0000313" key="1">
    <source>
        <dbReference type="EMBL" id="HAJ5806751.1"/>
    </source>
</evidence>
<dbReference type="AlphaFoldDB" id="A0AAN5G6R7"/>
<dbReference type="Proteomes" id="UP000842519">
    <property type="component" value="Unassembled WGS sequence"/>
</dbReference>
<sequence>MPKSYTPNWFFTALLDNHINQMMARYSCLRALRMDFFYRKDTPDFLQPDHRWLELQLRMLLEQVEQFENIVGFFWVIEWTADHGFHAHAVFWIDRQRVKKIYPFAERITECWRSITHNSGSAHRCTYQPHYTYNINIPVRHNDPESINNIRGALHYLAKEEQKDGLCAYGCNEVPERPAAGRPRKPHF</sequence>
<name>A0AAN5G6R7_ECOLX</name>
<reference evidence="1 2" key="1">
    <citation type="journal article" date="2018" name="Genome Biol.">
        <title>SKESA: strategic k-mer extension for scrupulous assemblies.</title>
        <authorList>
            <person name="Souvorov A."/>
            <person name="Agarwala R."/>
            <person name="Lipman D.J."/>
        </authorList>
    </citation>
    <scope>NUCLEOTIDE SEQUENCE [LARGE SCALE GENOMIC DNA]</scope>
    <source>
        <strain evidence="2">ecoli[ST-405]</strain>
    </source>
</reference>
<dbReference type="EMBL" id="DABGKQ010000044">
    <property type="protein sequence ID" value="HAJ5806751.1"/>
    <property type="molecule type" value="Genomic_DNA"/>
</dbReference>
<proteinExistence type="predicted"/>
<comment type="caution">
    <text evidence="1">The sequence shown here is derived from an EMBL/GenBank/DDBJ whole genome shotgun (WGS) entry which is preliminary data.</text>
</comment>